<evidence type="ECO:0000313" key="3">
    <source>
        <dbReference type="Proteomes" id="UP000054248"/>
    </source>
</evidence>
<evidence type="ECO:0000259" key="1">
    <source>
        <dbReference type="PROSITE" id="PS50011"/>
    </source>
</evidence>
<dbReference type="InterPro" id="IPR000719">
    <property type="entry name" value="Prot_kinase_dom"/>
</dbReference>
<reference evidence="3" key="2">
    <citation type="submission" date="2015-01" db="EMBL/GenBank/DDBJ databases">
        <title>Evolutionary Origins and Diversification of the Mycorrhizal Mutualists.</title>
        <authorList>
            <consortium name="DOE Joint Genome Institute"/>
            <consortium name="Mycorrhizal Genomics Consortium"/>
            <person name="Kohler A."/>
            <person name="Kuo A."/>
            <person name="Nagy L.G."/>
            <person name="Floudas D."/>
            <person name="Copeland A."/>
            <person name="Barry K.W."/>
            <person name="Cichocki N."/>
            <person name="Veneault-Fourrey C."/>
            <person name="LaButti K."/>
            <person name="Lindquist E.A."/>
            <person name="Lipzen A."/>
            <person name="Lundell T."/>
            <person name="Morin E."/>
            <person name="Murat C."/>
            <person name="Riley R."/>
            <person name="Ohm R."/>
            <person name="Sun H."/>
            <person name="Tunlid A."/>
            <person name="Henrissat B."/>
            <person name="Grigoriev I.V."/>
            <person name="Hibbett D.S."/>
            <person name="Martin F."/>
        </authorList>
    </citation>
    <scope>NUCLEOTIDE SEQUENCE [LARGE SCALE GENOMIC DNA]</scope>
    <source>
        <strain evidence="3">MUT 4182</strain>
    </source>
</reference>
<dbReference type="HOGENOM" id="CLU_1205540_0_0_1"/>
<dbReference type="SUPFAM" id="SSF56112">
    <property type="entry name" value="Protein kinase-like (PK-like)"/>
    <property type="match status" value="1"/>
</dbReference>
<keyword evidence="3" id="KW-1185">Reference proteome</keyword>
<dbReference type="Proteomes" id="UP000054248">
    <property type="component" value="Unassembled WGS sequence"/>
</dbReference>
<name>A0A0C3Q4T6_9AGAM</name>
<protein>
    <recommendedName>
        <fullName evidence="1">Protein kinase domain-containing protein</fullName>
    </recommendedName>
</protein>
<dbReference type="InterPro" id="IPR001245">
    <property type="entry name" value="Ser-Thr/Tyr_kinase_cat_dom"/>
</dbReference>
<dbReference type="AlphaFoldDB" id="A0A0C3Q4T6"/>
<gene>
    <name evidence="2" type="ORF">M407DRAFT_26497</name>
</gene>
<dbReference type="Gene3D" id="1.10.510.10">
    <property type="entry name" value="Transferase(Phosphotransferase) domain 1"/>
    <property type="match status" value="1"/>
</dbReference>
<dbReference type="OrthoDB" id="3236663at2759"/>
<proteinExistence type="predicted"/>
<feature type="domain" description="Protein kinase" evidence="1">
    <location>
        <begin position="37"/>
        <end position="230"/>
    </location>
</feature>
<organism evidence="2 3">
    <name type="scientific">Tulasnella calospora MUT 4182</name>
    <dbReference type="NCBI Taxonomy" id="1051891"/>
    <lineage>
        <taxon>Eukaryota</taxon>
        <taxon>Fungi</taxon>
        <taxon>Dikarya</taxon>
        <taxon>Basidiomycota</taxon>
        <taxon>Agaricomycotina</taxon>
        <taxon>Agaricomycetes</taxon>
        <taxon>Cantharellales</taxon>
        <taxon>Tulasnellaceae</taxon>
        <taxon>Tulasnella</taxon>
    </lineage>
</organism>
<dbReference type="GO" id="GO:0005524">
    <property type="term" value="F:ATP binding"/>
    <property type="evidence" value="ECO:0007669"/>
    <property type="project" value="InterPro"/>
</dbReference>
<dbReference type="PROSITE" id="PS50011">
    <property type="entry name" value="PROTEIN_KINASE_DOM"/>
    <property type="match status" value="1"/>
</dbReference>
<sequence length="230" mass="26280">MSHDMAPQASQGQNLDKAQYILNGMSRYRIDPIRVKIPDTAAVGRGGQGVVVVGTLLPRKGFKETRPEVLEELCSDRHKELVPETLKESPPKGLKESLPKELMKLNFEATRQLIPELDVAVKKLEWPRDDAEELEIFFKSFVNELSLMASIYHANIIKFLSFVEDMKKGDAWIILPWEPNGNVREFLQSGEWDIPERISLAFKVRQRDCNTCTHRIPQFVMVISSLSTFL</sequence>
<dbReference type="Pfam" id="PF07714">
    <property type="entry name" value="PK_Tyr_Ser-Thr"/>
    <property type="match status" value="1"/>
</dbReference>
<dbReference type="InterPro" id="IPR011009">
    <property type="entry name" value="Kinase-like_dom_sf"/>
</dbReference>
<accession>A0A0C3Q4T6</accession>
<evidence type="ECO:0000313" key="2">
    <source>
        <dbReference type="EMBL" id="KIO24055.1"/>
    </source>
</evidence>
<reference evidence="2 3" key="1">
    <citation type="submission" date="2014-04" db="EMBL/GenBank/DDBJ databases">
        <authorList>
            <consortium name="DOE Joint Genome Institute"/>
            <person name="Kuo A."/>
            <person name="Girlanda M."/>
            <person name="Perotto S."/>
            <person name="Kohler A."/>
            <person name="Nagy L.G."/>
            <person name="Floudas D."/>
            <person name="Copeland A."/>
            <person name="Barry K.W."/>
            <person name="Cichocki N."/>
            <person name="Veneault-Fourrey C."/>
            <person name="LaButti K."/>
            <person name="Lindquist E.A."/>
            <person name="Lipzen A."/>
            <person name="Lundell T."/>
            <person name="Morin E."/>
            <person name="Murat C."/>
            <person name="Sun H."/>
            <person name="Tunlid A."/>
            <person name="Henrissat B."/>
            <person name="Grigoriev I.V."/>
            <person name="Hibbett D.S."/>
            <person name="Martin F."/>
            <person name="Nordberg H.P."/>
            <person name="Cantor M.N."/>
            <person name="Hua S.X."/>
        </authorList>
    </citation>
    <scope>NUCLEOTIDE SEQUENCE [LARGE SCALE GENOMIC DNA]</scope>
    <source>
        <strain evidence="2 3">MUT 4182</strain>
    </source>
</reference>
<dbReference type="EMBL" id="KN823069">
    <property type="protein sequence ID" value="KIO24055.1"/>
    <property type="molecule type" value="Genomic_DNA"/>
</dbReference>
<dbReference type="GO" id="GO:0004672">
    <property type="term" value="F:protein kinase activity"/>
    <property type="evidence" value="ECO:0007669"/>
    <property type="project" value="InterPro"/>
</dbReference>